<evidence type="ECO:0000256" key="7">
    <source>
        <dbReference type="ARBA" id="ARBA00029660"/>
    </source>
</evidence>
<keyword evidence="11" id="KW-1185">Reference proteome</keyword>
<dbReference type="NCBIfam" id="NF043067">
    <property type="entry name" value="AAC_6p_group_E"/>
    <property type="match status" value="1"/>
</dbReference>
<comment type="catalytic activity">
    <reaction evidence="8">
        <text>kanamycin B + acetyl-CoA = N(6')-acetylkanamycin B + CoA + H(+)</text>
        <dbReference type="Rhea" id="RHEA:16449"/>
        <dbReference type="ChEBI" id="CHEBI:15378"/>
        <dbReference type="ChEBI" id="CHEBI:57287"/>
        <dbReference type="ChEBI" id="CHEBI:57288"/>
        <dbReference type="ChEBI" id="CHEBI:58390"/>
        <dbReference type="ChEBI" id="CHEBI:58549"/>
        <dbReference type="EC" id="2.3.1.82"/>
    </reaction>
</comment>
<dbReference type="InterPro" id="IPR016181">
    <property type="entry name" value="Acyl_CoA_acyltransferase"/>
</dbReference>
<evidence type="ECO:0000256" key="2">
    <source>
        <dbReference type="ARBA" id="ARBA00012888"/>
    </source>
</evidence>
<dbReference type="PANTHER" id="PTHR43877">
    <property type="entry name" value="AMINOALKYLPHOSPHONATE N-ACETYLTRANSFERASE-RELATED-RELATED"/>
    <property type="match status" value="1"/>
</dbReference>
<dbReference type="Proteomes" id="UP001202180">
    <property type="component" value="Unassembled WGS sequence"/>
</dbReference>
<dbReference type="PIRSF" id="PIRSF000452">
    <property type="entry name" value="6-N-acetyltransf"/>
    <property type="match status" value="1"/>
</dbReference>
<dbReference type="InterPro" id="IPR000182">
    <property type="entry name" value="GNAT_dom"/>
</dbReference>
<dbReference type="Pfam" id="PF00583">
    <property type="entry name" value="Acetyltransf_1"/>
    <property type="match status" value="1"/>
</dbReference>
<dbReference type="RefSeq" id="WP_248479412.1">
    <property type="nucleotide sequence ID" value="NZ_JALPRF010000004.1"/>
</dbReference>
<organism evidence="10 11">
    <name type="scientific">Spirosoma liriopis</name>
    <dbReference type="NCBI Taxonomy" id="2937440"/>
    <lineage>
        <taxon>Bacteria</taxon>
        <taxon>Pseudomonadati</taxon>
        <taxon>Bacteroidota</taxon>
        <taxon>Cytophagia</taxon>
        <taxon>Cytophagales</taxon>
        <taxon>Cytophagaceae</taxon>
        <taxon>Spirosoma</taxon>
    </lineage>
</organism>
<dbReference type="PANTHER" id="PTHR43877:SF2">
    <property type="entry name" value="AMINOALKYLPHOSPHONATE N-ACETYLTRANSFERASE-RELATED"/>
    <property type="match status" value="1"/>
</dbReference>
<dbReference type="EMBL" id="JALPRF010000004">
    <property type="protein sequence ID" value="MCK8494816.1"/>
    <property type="molecule type" value="Genomic_DNA"/>
</dbReference>
<evidence type="ECO:0000259" key="9">
    <source>
        <dbReference type="PROSITE" id="PS51186"/>
    </source>
</evidence>
<keyword evidence="5" id="KW-0046">Antibiotic resistance</keyword>
<feature type="domain" description="N-acetyltransferase" evidence="9">
    <location>
        <begin position="1"/>
        <end position="147"/>
    </location>
</feature>
<keyword evidence="6 10" id="KW-0012">Acyltransferase</keyword>
<dbReference type="SUPFAM" id="SSF55729">
    <property type="entry name" value="Acyl-CoA N-acyltransferases (Nat)"/>
    <property type="match status" value="1"/>
</dbReference>
<reference evidence="10 11" key="1">
    <citation type="submission" date="2022-04" db="EMBL/GenBank/DDBJ databases">
        <title>Spirosoma sp. strain RP8 genome sequencing and assembly.</title>
        <authorList>
            <person name="Jung Y."/>
        </authorList>
    </citation>
    <scope>NUCLEOTIDE SEQUENCE [LARGE SCALE GENOMIC DNA]</scope>
    <source>
        <strain evidence="10 11">RP8</strain>
    </source>
</reference>
<evidence type="ECO:0000256" key="3">
    <source>
        <dbReference type="ARBA" id="ARBA00017677"/>
    </source>
</evidence>
<dbReference type="PROSITE" id="PS51186">
    <property type="entry name" value="GNAT"/>
    <property type="match status" value="1"/>
</dbReference>
<sequence length="147" mass="16307">MRIEEVSEDTVEEWLPLALALWPDDSTDEMRETLDSIIQSSGQTGFLARNEGGLAVGFINLSLRSDYVPGADRTPVAYVEGIYVAPDQQQQGIGRALIERAEQWATTQGCSELASDVMLGNALGENFHNKVGFEEVERVIFFIKKIQ</sequence>
<dbReference type="InterPro" id="IPR050832">
    <property type="entry name" value="Bact_Acetyltransf"/>
</dbReference>
<comment type="caution">
    <text evidence="10">The sequence shown here is derived from an EMBL/GenBank/DDBJ whole genome shotgun (WGS) entry which is preliminary data.</text>
</comment>
<dbReference type="InterPro" id="IPR024170">
    <property type="entry name" value="Aminoglycoside_N6-AcTrfrase"/>
</dbReference>
<evidence type="ECO:0000313" key="10">
    <source>
        <dbReference type="EMBL" id="MCK8494816.1"/>
    </source>
</evidence>
<protein>
    <recommendedName>
        <fullName evidence="3">Aminoglycoside N(6')-acetyltransferase type 1</fullName>
        <ecNumber evidence="2">2.3.1.82</ecNumber>
    </recommendedName>
    <alternativeName>
        <fullName evidence="7">Aminoglycoside resistance protein</fullName>
    </alternativeName>
</protein>
<name>A0ABT0HRL9_9BACT</name>
<evidence type="ECO:0000256" key="5">
    <source>
        <dbReference type="ARBA" id="ARBA00023251"/>
    </source>
</evidence>
<proteinExistence type="predicted"/>
<evidence type="ECO:0000256" key="8">
    <source>
        <dbReference type="ARBA" id="ARBA00048923"/>
    </source>
</evidence>
<dbReference type="EC" id="2.3.1.82" evidence="2"/>
<dbReference type="CDD" id="cd04301">
    <property type="entry name" value="NAT_SF"/>
    <property type="match status" value="1"/>
</dbReference>
<evidence type="ECO:0000256" key="1">
    <source>
        <dbReference type="ARBA" id="ARBA00011738"/>
    </source>
</evidence>
<accession>A0ABT0HRL9</accession>
<dbReference type="Gene3D" id="3.40.630.30">
    <property type="match status" value="1"/>
</dbReference>
<evidence type="ECO:0000256" key="4">
    <source>
        <dbReference type="ARBA" id="ARBA00022679"/>
    </source>
</evidence>
<keyword evidence="4 10" id="KW-0808">Transferase</keyword>
<evidence type="ECO:0000256" key="6">
    <source>
        <dbReference type="ARBA" id="ARBA00023315"/>
    </source>
</evidence>
<comment type="subunit">
    <text evidence="1">Homodimer.</text>
</comment>
<evidence type="ECO:0000313" key="11">
    <source>
        <dbReference type="Proteomes" id="UP001202180"/>
    </source>
</evidence>
<gene>
    <name evidence="10" type="ORF">M0L20_23305</name>
</gene>
<dbReference type="GO" id="GO:0016746">
    <property type="term" value="F:acyltransferase activity"/>
    <property type="evidence" value="ECO:0007669"/>
    <property type="project" value="UniProtKB-KW"/>
</dbReference>